<reference evidence="2" key="1">
    <citation type="submission" date="2018-12" db="EMBL/GenBank/DDBJ databases">
        <title>Dusodibacter welbiota gen. nov., sp. nov., isolated from human faeces and emended description of the Oscillibacter genus.</title>
        <authorList>
            <person name="Le Roy T."/>
            <person name="Van der Smissen P."/>
            <person name="Delzenne N."/>
            <person name="Muccioli G."/>
            <person name="Collet J.F."/>
            <person name="Cani P.D."/>
        </authorList>
    </citation>
    <scope>NUCLEOTIDE SEQUENCE [LARGE SCALE GENOMIC DNA]</scope>
    <source>
        <strain evidence="2">J115</strain>
    </source>
</reference>
<protein>
    <submittedName>
        <fullName evidence="1">Uncharacterized protein</fullName>
    </submittedName>
</protein>
<dbReference type="KEGG" id="obj:EIO64_02715"/>
<evidence type="ECO:0000313" key="2">
    <source>
        <dbReference type="Proteomes" id="UP000298642"/>
    </source>
</evidence>
<evidence type="ECO:0000313" key="1">
    <source>
        <dbReference type="EMBL" id="QCI58274.1"/>
    </source>
</evidence>
<accession>A0A4D7AFS6</accession>
<dbReference type="RefSeq" id="WP_119311188.1">
    <property type="nucleotide sequence ID" value="NZ_CP034413.3"/>
</dbReference>
<proteinExistence type="predicted"/>
<gene>
    <name evidence="1" type="ORF">EIO64_02715</name>
</gene>
<organism evidence="1 2">
    <name type="scientific">Dysosmobacter welbionis</name>
    <dbReference type="NCBI Taxonomy" id="2093857"/>
    <lineage>
        <taxon>Bacteria</taxon>
        <taxon>Bacillati</taxon>
        <taxon>Bacillota</taxon>
        <taxon>Clostridia</taxon>
        <taxon>Eubacteriales</taxon>
        <taxon>Oscillospiraceae</taxon>
        <taxon>Dysosmobacter</taxon>
    </lineage>
</organism>
<dbReference type="EMBL" id="CP034413">
    <property type="protein sequence ID" value="QCI58274.1"/>
    <property type="molecule type" value="Genomic_DNA"/>
</dbReference>
<keyword evidence="2" id="KW-1185">Reference proteome</keyword>
<dbReference type="Proteomes" id="UP000298642">
    <property type="component" value="Chromosome"/>
</dbReference>
<name>A0A4D7AFS6_9FIRM</name>
<sequence length="126" mass="13645">MKRTWKVLLVCVVAVAALAGYFFLLPAPAGGEDFQLLEVRQDGRDLTASLRPEQLADLEATMRGASRFRWKNPVGVYPLEADTVMLLGANGESVILVGSQGRFAVDGYPLHDGETLLAEVQNILAS</sequence>
<dbReference type="AlphaFoldDB" id="A0A4D7AFS6"/>
<dbReference type="GeneID" id="89523285"/>